<gene>
    <name evidence="3" type="ORF">GCM10020369_74530</name>
</gene>
<name>A0ABP6T9F7_9ACTN</name>
<dbReference type="SUPFAM" id="SSF101874">
    <property type="entry name" value="YceI-like"/>
    <property type="match status" value="1"/>
</dbReference>
<comment type="similarity">
    <text evidence="1">Belongs to the UPF0312 family.</text>
</comment>
<dbReference type="Pfam" id="PF04264">
    <property type="entry name" value="YceI"/>
    <property type="match status" value="1"/>
</dbReference>
<feature type="domain" description="Lipid/polyisoprenoid-binding YceI-like" evidence="2">
    <location>
        <begin position="23"/>
        <end position="190"/>
    </location>
</feature>
<evidence type="ECO:0000313" key="3">
    <source>
        <dbReference type="EMBL" id="GAA3396755.1"/>
    </source>
</evidence>
<evidence type="ECO:0000259" key="2">
    <source>
        <dbReference type="SMART" id="SM00867"/>
    </source>
</evidence>
<reference evidence="4" key="1">
    <citation type="journal article" date="2019" name="Int. J. Syst. Evol. Microbiol.">
        <title>The Global Catalogue of Microorganisms (GCM) 10K type strain sequencing project: providing services to taxonomists for standard genome sequencing and annotation.</title>
        <authorList>
            <consortium name="The Broad Institute Genomics Platform"/>
            <consortium name="The Broad Institute Genome Sequencing Center for Infectious Disease"/>
            <person name="Wu L."/>
            <person name="Ma J."/>
        </authorList>
    </citation>
    <scope>NUCLEOTIDE SEQUENCE [LARGE SCALE GENOMIC DNA]</scope>
    <source>
        <strain evidence="4">JCM 9458</strain>
    </source>
</reference>
<dbReference type="InterPro" id="IPR036761">
    <property type="entry name" value="TTHA0802/YceI-like_sf"/>
</dbReference>
<dbReference type="PANTHER" id="PTHR34406:SF1">
    <property type="entry name" value="PROTEIN YCEI"/>
    <property type="match status" value="1"/>
</dbReference>
<dbReference type="Gene3D" id="2.40.128.110">
    <property type="entry name" value="Lipid/polyisoprenoid-binding, YceI-like"/>
    <property type="match status" value="1"/>
</dbReference>
<evidence type="ECO:0000313" key="4">
    <source>
        <dbReference type="Proteomes" id="UP001501676"/>
    </source>
</evidence>
<dbReference type="RefSeq" id="WP_345733014.1">
    <property type="nucleotide sequence ID" value="NZ_BAAAYN010000060.1"/>
</dbReference>
<sequence>MSTTTNHAATRTLAGAVLPAPGVWDIDPGHADVAFVGRHFMVTKVRGRFTGVSGAVTIADDPADSRVDVVIDLATVESGNPTRDEHLKSAELFDVETYPQATYSSVAVDWHGTEGTVEGNLTLHGITRRVPLQVSFEGYVRDPWGGDRAIFAARAVVDREDFGITWNVALEAGGVLVSKEVKLEIDLETVLRRS</sequence>
<proteinExistence type="inferred from homology"/>
<evidence type="ECO:0000256" key="1">
    <source>
        <dbReference type="ARBA" id="ARBA00008812"/>
    </source>
</evidence>
<accession>A0ABP6T9F7</accession>
<comment type="caution">
    <text evidence="3">The sequence shown here is derived from an EMBL/GenBank/DDBJ whole genome shotgun (WGS) entry which is preliminary data.</text>
</comment>
<protein>
    <recommendedName>
        <fullName evidence="2">Lipid/polyisoprenoid-binding YceI-like domain-containing protein</fullName>
    </recommendedName>
</protein>
<dbReference type="PANTHER" id="PTHR34406">
    <property type="entry name" value="PROTEIN YCEI"/>
    <property type="match status" value="1"/>
</dbReference>
<dbReference type="EMBL" id="BAAAYN010000060">
    <property type="protein sequence ID" value="GAA3396755.1"/>
    <property type="molecule type" value="Genomic_DNA"/>
</dbReference>
<keyword evidence="4" id="KW-1185">Reference proteome</keyword>
<dbReference type="Proteomes" id="UP001501676">
    <property type="component" value="Unassembled WGS sequence"/>
</dbReference>
<dbReference type="SMART" id="SM00867">
    <property type="entry name" value="YceI"/>
    <property type="match status" value="1"/>
</dbReference>
<dbReference type="InterPro" id="IPR007372">
    <property type="entry name" value="Lipid/polyisoprenoid-bd_YceI"/>
</dbReference>
<organism evidence="3 4">
    <name type="scientific">Cryptosporangium minutisporangium</name>
    <dbReference type="NCBI Taxonomy" id="113569"/>
    <lineage>
        <taxon>Bacteria</taxon>
        <taxon>Bacillati</taxon>
        <taxon>Actinomycetota</taxon>
        <taxon>Actinomycetes</taxon>
        <taxon>Cryptosporangiales</taxon>
        <taxon>Cryptosporangiaceae</taxon>
        <taxon>Cryptosporangium</taxon>
    </lineage>
</organism>